<evidence type="ECO:0000313" key="3">
    <source>
        <dbReference type="Proteomes" id="UP000316603"/>
    </source>
</evidence>
<dbReference type="Pfam" id="PF03060">
    <property type="entry name" value="NMO"/>
    <property type="match status" value="1"/>
</dbReference>
<protein>
    <submittedName>
        <fullName evidence="2">Trans-AT polyketide synthase/acyltransferase/oxidoreductase domain-containing protein</fullName>
    </submittedName>
</protein>
<dbReference type="GO" id="GO:0016746">
    <property type="term" value="F:acyltransferase activity"/>
    <property type="evidence" value="ECO:0007669"/>
    <property type="project" value="UniProtKB-KW"/>
</dbReference>
<gene>
    <name evidence="2" type="ORF">FHX78_116487</name>
</gene>
<name>A0A561TQR0_9ACTN</name>
<dbReference type="InterPro" id="IPR049489">
    <property type="entry name" value="FabD-like_helical_ins"/>
</dbReference>
<keyword evidence="2" id="KW-0012">Acyltransferase</keyword>
<feature type="domain" description="[Acyl-carrier-protein] S-malonyltransferase-like inserted helical" evidence="1">
    <location>
        <begin position="334"/>
        <end position="413"/>
    </location>
</feature>
<dbReference type="NCBIfam" id="TIGR02814">
    <property type="entry name" value="pfaD_fam"/>
    <property type="match status" value="1"/>
</dbReference>
<dbReference type="Gene3D" id="3.20.20.70">
    <property type="entry name" value="Aldolase class I"/>
    <property type="match status" value="1"/>
</dbReference>
<evidence type="ECO:0000313" key="2">
    <source>
        <dbReference type="EMBL" id="TWF89445.1"/>
    </source>
</evidence>
<organism evidence="2 3">
    <name type="scientific">Streptomyces capillispiralis</name>
    <dbReference type="NCBI Taxonomy" id="68182"/>
    <lineage>
        <taxon>Bacteria</taxon>
        <taxon>Bacillati</taxon>
        <taxon>Actinomycetota</taxon>
        <taxon>Actinomycetes</taxon>
        <taxon>Kitasatosporales</taxon>
        <taxon>Streptomycetaceae</taxon>
        <taxon>Streptomyces</taxon>
    </lineage>
</organism>
<dbReference type="Pfam" id="PF21607">
    <property type="entry name" value="FabD_helical_ins"/>
    <property type="match status" value="1"/>
</dbReference>
<dbReference type="InterPro" id="IPR014179">
    <property type="entry name" value="PfaD-like_TIM-barrel"/>
</dbReference>
<dbReference type="SUPFAM" id="SSF51412">
    <property type="entry name" value="Inosine monophosphate dehydrogenase (IMPDH)"/>
    <property type="match status" value="1"/>
</dbReference>
<keyword evidence="2" id="KW-0808">Transferase</keyword>
<sequence>MTTSLVQTGRTAGDRGPIAAEHLGSAAFRADHGARYAYAAGSMYKAVASEELVVRMGRAGLLSYFGAGGLRADRVVAAVRRFEREIGDGPWGVNLLASHENPAKEQEQVELFLRHRVRRVEAASFIVPTRPLVQYRISGLRTAPDGTVHVPHRVMAKVSRPEVAQHFLEPPPRRLVDELLADGAVTAEEAALAQRITLADDLCAEADSGGHTDQRQLVVLLPDMVHRRDGAAARHPAAARVRVGAAGGLGVPEAVAAAFVLGADFALTGSINQCTAECGTSDRVKDMLQQAEVQDMAVVPAGDMLETGARAQVLRRGLFYPARANRLYELYRRHDSLDDLDERTAEQLQRRYFRRTFDQVWEETRAYYAQANPASLHRAEQDPKHKMLLIFKAYFVQSIRLAMNGSEEHQVDYQINCGPALGALNARLRGTPQEHWRERHVDELAELLMRGAADVLTRRLAGLTTDTAPGSRT</sequence>
<evidence type="ECO:0000259" key="1">
    <source>
        <dbReference type="Pfam" id="PF21607"/>
    </source>
</evidence>
<dbReference type="AlphaFoldDB" id="A0A561TQR0"/>
<comment type="caution">
    <text evidence="2">The sequence shown here is derived from an EMBL/GenBank/DDBJ whole genome shotgun (WGS) entry which is preliminary data.</text>
</comment>
<keyword evidence="3" id="KW-1185">Reference proteome</keyword>
<reference evidence="2 3" key="1">
    <citation type="submission" date="2019-06" db="EMBL/GenBank/DDBJ databases">
        <title>Sequencing the genomes of 1000 actinobacteria strains.</title>
        <authorList>
            <person name="Klenk H.-P."/>
        </authorList>
    </citation>
    <scope>NUCLEOTIDE SEQUENCE [LARGE SCALE GENOMIC DNA]</scope>
    <source>
        <strain evidence="2 3">DSM 41695</strain>
    </source>
</reference>
<proteinExistence type="predicted"/>
<dbReference type="PANTHER" id="PTHR32332">
    <property type="entry name" value="2-NITROPROPANE DIOXYGENASE"/>
    <property type="match status" value="1"/>
</dbReference>
<dbReference type="PANTHER" id="PTHR32332:SF20">
    <property type="entry name" value="2-NITROPROPANE DIOXYGENASE-LIKE PROTEIN"/>
    <property type="match status" value="1"/>
</dbReference>
<dbReference type="RefSeq" id="WP_145870962.1">
    <property type="nucleotide sequence ID" value="NZ_BNCE01000010.1"/>
</dbReference>
<dbReference type="Proteomes" id="UP000316603">
    <property type="component" value="Unassembled WGS sequence"/>
</dbReference>
<dbReference type="OrthoDB" id="3543921at2"/>
<dbReference type="EMBL" id="VIWV01000001">
    <property type="protein sequence ID" value="TWF89445.1"/>
    <property type="molecule type" value="Genomic_DNA"/>
</dbReference>
<dbReference type="InterPro" id="IPR013785">
    <property type="entry name" value="Aldolase_TIM"/>
</dbReference>
<accession>A0A561TQR0</accession>